<evidence type="ECO:0000256" key="5">
    <source>
        <dbReference type="ARBA" id="ARBA00023239"/>
    </source>
</evidence>
<dbReference type="EMBL" id="QXGH01000004">
    <property type="protein sequence ID" value="RHW29080.1"/>
    <property type="molecule type" value="Genomic_DNA"/>
</dbReference>
<comment type="similarity">
    <text evidence="2 7">Belongs to the group II decarboxylase family.</text>
</comment>
<name>A0A417Y8I9_9ACTN</name>
<dbReference type="InterPro" id="IPR015421">
    <property type="entry name" value="PyrdxlP-dep_Trfase_major"/>
</dbReference>
<keyword evidence="8" id="KW-0032">Aminotransferase</keyword>
<keyword evidence="4 6" id="KW-0663">Pyridoxal phosphate</keyword>
<keyword evidence="3" id="KW-0210">Decarboxylase</keyword>
<dbReference type="PANTHER" id="PTHR45677">
    <property type="entry name" value="GLUTAMATE DECARBOXYLASE-RELATED"/>
    <property type="match status" value="1"/>
</dbReference>
<evidence type="ECO:0000256" key="6">
    <source>
        <dbReference type="PIRSR" id="PIRSR602129-50"/>
    </source>
</evidence>
<evidence type="ECO:0000256" key="3">
    <source>
        <dbReference type="ARBA" id="ARBA00022793"/>
    </source>
</evidence>
<accession>A0A417Y8I9</accession>
<dbReference type="GO" id="GO:0019752">
    <property type="term" value="P:carboxylic acid metabolic process"/>
    <property type="evidence" value="ECO:0007669"/>
    <property type="project" value="InterPro"/>
</dbReference>
<dbReference type="Gene3D" id="3.40.640.10">
    <property type="entry name" value="Type I PLP-dependent aspartate aminotransferase-like (Major domain)"/>
    <property type="match status" value="1"/>
</dbReference>
<dbReference type="SUPFAM" id="SSF53383">
    <property type="entry name" value="PLP-dependent transferases"/>
    <property type="match status" value="1"/>
</dbReference>
<evidence type="ECO:0000256" key="7">
    <source>
        <dbReference type="RuleBase" id="RU000382"/>
    </source>
</evidence>
<evidence type="ECO:0000256" key="4">
    <source>
        <dbReference type="ARBA" id="ARBA00022898"/>
    </source>
</evidence>
<dbReference type="GO" id="GO:0030170">
    <property type="term" value="F:pyridoxal phosphate binding"/>
    <property type="evidence" value="ECO:0007669"/>
    <property type="project" value="InterPro"/>
</dbReference>
<dbReference type="RefSeq" id="WP_118921676.1">
    <property type="nucleotide sequence ID" value="NZ_QXGH01000004.1"/>
</dbReference>
<gene>
    <name evidence="8" type="ORF">D0Z08_00695</name>
</gene>
<comment type="cofactor">
    <cofactor evidence="1 6 7">
        <name>pyridoxal 5'-phosphate</name>
        <dbReference type="ChEBI" id="CHEBI:597326"/>
    </cofactor>
</comment>
<keyword evidence="5 7" id="KW-0456">Lyase</keyword>
<dbReference type="OrthoDB" id="3335676at2"/>
<proteinExistence type="inferred from homology"/>
<dbReference type="InterPro" id="IPR015424">
    <property type="entry name" value="PyrdxlP-dep_Trfase"/>
</dbReference>
<dbReference type="InterPro" id="IPR002129">
    <property type="entry name" value="PyrdxlP-dep_de-COase"/>
</dbReference>
<feature type="modified residue" description="N6-(pyridoxal phosphate)lysine" evidence="6">
    <location>
        <position position="297"/>
    </location>
</feature>
<evidence type="ECO:0000256" key="2">
    <source>
        <dbReference type="ARBA" id="ARBA00009533"/>
    </source>
</evidence>
<reference evidence="8 9" key="1">
    <citation type="submission" date="2018-09" db="EMBL/GenBank/DDBJ databases">
        <title>Genome sequencing of Nocardioides immobilis CCTCC AB 2017083 for comparison to Nocardioides silvaticus.</title>
        <authorList>
            <person name="Li C."/>
            <person name="Wang G."/>
        </authorList>
    </citation>
    <scope>NUCLEOTIDE SEQUENCE [LARGE SCALE GENOMIC DNA]</scope>
    <source>
        <strain evidence="8 9">CCTCC AB 2017083</strain>
    </source>
</reference>
<dbReference type="AlphaFoldDB" id="A0A417Y8I9"/>
<dbReference type="Gene3D" id="3.90.1150.10">
    <property type="entry name" value="Aspartate Aminotransferase, domain 1"/>
    <property type="match status" value="1"/>
</dbReference>
<sequence length="496" mass="53198">MYPPPLQHVFHPANADHYAATIGAGLEHLVRTLGRVAGPAAGTSVVEAAARVAAVDLDAPLGETGKVLEELSHVWLEDAVWFHEPTYAAHLNCPVVVPALLAELFIASVNSSMDTFDQSVGGTFVERHLIDWTAGRIGFGDKADGVFTSGGSQSNLQALMLARGALEREPLGRLRILASADSHFSVQKSARLLGLGEDSVVCVPTDERHRMDPAALDRSLGACTALGLRPVAIVATAGTTDFGAIDPLPEIADLAVAYDTWLHVDAAYGGGLLVSPRYRHRLAGIDRADSVTVDYHKTFFQPVSSSALIVRDRALLAPVTWHADYLNPRDPDRLASPNQVDKSLQTTRRFDALKLWLTLRVMGPDAVGEYVDAVIDLARDVQTAVSDEPEIELAALRPELSTVVFRYVPPGAALDEAEIAELNTRIRAELYASGRAMVAATKVDGRQFLKLTLLNPLATVGDIVGVIDLVRATGARLAADSYAERSHAEPVEAVAR</sequence>
<evidence type="ECO:0000313" key="8">
    <source>
        <dbReference type="EMBL" id="RHW29080.1"/>
    </source>
</evidence>
<dbReference type="InterPro" id="IPR015422">
    <property type="entry name" value="PyrdxlP-dep_Trfase_small"/>
</dbReference>
<keyword evidence="9" id="KW-1185">Reference proteome</keyword>
<dbReference type="Proteomes" id="UP000283644">
    <property type="component" value="Unassembled WGS sequence"/>
</dbReference>
<comment type="caution">
    <text evidence="8">The sequence shown here is derived from an EMBL/GenBank/DDBJ whole genome shotgun (WGS) entry which is preliminary data.</text>
</comment>
<evidence type="ECO:0000313" key="9">
    <source>
        <dbReference type="Proteomes" id="UP000283644"/>
    </source>
</evidence>
<dbReference type="GO" id="GO:0004058">
    <property type="term" value="F:aromatic-L-amino-acid decarboxylase activity"/>
    <property type="evidence" value="ECO:0007669"/>
    <property type="project" value="UniProtKB-ARBA"/>
</dbReference>
<dbReference type="PANTHER" id="PTHR45677:SF8">
    <property type="entry name" value="CYSTEINE SULFINIC ACID DECARBOXYLASE"/>
    <property type="match status" value="1"/>
</dbReference>
<keyword evidence="8" id="KW-0808">Transferase</keyword>
<dbReference type="GO" id="GO:0008483">
    <property type="term" value="F:transaminase activity"/>
    <property type="evidence" value="ECO:0007669"/>
    <property type="project" value="UniProtKB-KW"/>
</dbReference>
<organism evidence="8 9">
    <name type="scientific">Nocardioides immobilis</name>
    <dbReference type="NCBI Taxonomy" id="2049295"/>
    <lineage>
        <taxon>Bacteria</taxon>
        <taxon>Bacillati</taxon>
        <taxon>Actinomycetota</taxon>
        <taxon>Actinomycetes</taxon>
        <taxon>Propionibacteriales</taxon>
        <taxon>Nocardioidaceae</taxon>
        <taxon>Nocardioides</taxon>
    </lineage>
</organism>
<dbReference type="CDD" id="cd06450">
    <property type="entry name" value="DOPA_deC_like"/>
    <property type="match status" value="1"/>
</dbReference>
<protein>
    <submittedName>
        <fullName evidence="8">Aminotransferase class V-fold PLP-dependent enzyme</fullName>
    </submittedName>
</protein>
<dbReference type="GO" id="GO:0005737">
    <property type="term" value="C:cytoplasm"/>
    <property type="evidence" value="ECO:0007669"/>
    <property type="project" value="TreeGrafter"/>
</dbReference>
<evidence type="ECO:0000256" key="1">
    <source>
        <dbReference type="ARBA" id="ARBA00001933"/>
    </source>
</evidence>
<dbReference type="Pfam" id="PF00282">
    <property type="entry name" value="Pyridoxal_deC"/>
    <property type="match status" value="1"/>
</dbReference>